<evidence type="ECO:0000259" key="2">
    <source>
        <dbReference type="Pfam" id="PF04015"/>
    </source>
</evidence>
<evidence type="ECO:0000313" key="3">
    <source>
        <dbReference type="EMBL" id="KKO20630.1"/>
    </source>
</evidence>
<dbReference type="Proteomes" id="UP000034954">
    <property type="component" value="Unassembled WGS sequence"/>
</dbReference>
<keyword evidence="4" id="KW-1185">Reference proteome</keyword>
<reference evidence="3 4" key="1">
    <citation type="journal article" date="2013" name="BMC Microbiol.">
        <title>Identification of the type II cytochrome c maturation pathway in anammox bacteria by comparative genomics.</title>
        <authorList>
            <person name="Ferousi C."/>
            <person name="Speth D.R."/>
            <person name="Reimann J."/>
            <person name="Op den Camp H.J."/>
            <person name="Allen J.W."/>
            <person name="Keltjens J.T."/>
            <person name="Jetten M.S."/>
        </authorList>
    </citation>
    <scope>NUCLEOTIDE SEQUENCE [LARGE SCALE GENOMIC DNA]</scope>
    <source>
        <strain evidence="3">RU1</strain>
    </source>
</reference>
<name>A0A0M2UYH3_9BACT</name>
<keyword evidence="1" id="KW-0812">Transmembrane</keyword>
<dbReference type="Pfam" id="PF04015">
    <property type="entry name" value="DUF362"/>
    <property type="match status" value="1"/>
</dbReference>
<keyword evidence="1" id="KW-1133">Transmembrane helix</keyword>
<dbReference type="EMBL" id="LAQJ01000086">
    <property type="protein sequence ID" value="KKO20630.1"/>
    <property type="molecule type" value="Genomic_DNA"/>
</dbReference>
<feature type="transmembrane region" description="Helical" evidence="1">
    <location>
        <begin position="9"/>
        <end position="28"/>
    </location>
</feature>
<dbReference type="InterPro" id="IPR007160">
    <property type="entry name" value="DUF362"/>
</dbReference>
<evidence type="ECO:0000313" key="4">
    <source>
        <dbReference type="Proteomes" id="UP000034954"/>
    </source>
</evidence>
<dbReference type="InterPro" id="IPR006311">
    <property type="entry name" value="TAT_signal"/>
</dbReference>
<proteinExistence type="predicted"/>
<dbReference type="AlphaFoldDB" id="A0A0M2UYH3"/>
<comment type="caution">
    <text evidence="3">The sequence shown here is derived from an EMBL/GenBank/DDBJ whole genome shotgun (WGS) entry which is preliminary data.</text>
</comment>
<organism evidence="3 4">
    <name type="scientific">Candidatus Brocadia fulgida</name>
    <dbReference type="NCBI Taxonomy" id="380242"/>
    <lineage>
        <taxon>Bacteria</taxon>
        <taxon>Pseudomonadati</taxon>
        <taxon>Planctomycetota</taxon>
        <taxon>Candidatus Brocadiia</taxon>
        <taxon>Candidatus Brocadiales</taxon>
        <taxon>Candidatus Brocadiaceae</taxon>
        <taxon>Candidatus Brocadia</taxon>
    </lineage>
</organism>
<evidence type="ECO:0000256" key="1">
    <source>
        <dbReference type="SAM" id="Phobius"/>
    </source>
</evidence>
<keyword evidence="1" id="KW-0472">Membrane</keyword>
<dbReference type="PROSITE" id="PS51318">
    <property type="entry name" value="TAT"/>
    <property type="match status" value="1"/>
</dbReference>
<sequence length="330" mass="36072">MSAKISRRAFLKTSIAVGAGIYGVSYLGGIKRTPAIKKFKEHRLKPGLIVAHGNISDATDEPVIVKEMVRRAIKALGGLDKLVAKGDRVIIKPNIAWNQRPEFAANTNPYVVAALVELCKEAGAGRVKVMDHTCSVNPETSYTTSRIAAIAREAGAEVAYIHKNRFTDFAIHDGKALKSWPFYEEMVYADEVDVLINVPIAKQHGTSRLSMGLKNVFGMIGGDRGSLHTDIHPKIADLNKFLKIDLTVLDAFRILKNHGPTGGRLDDVDNSAECARRIIVSTDPVAADAYGATLFSMQATEVGYIRQSHEQGLGEIDYRRKGFEEISVAL</sequence>
<gene>
    <name evidence="3" type="ORF">BROFUL_00613</name>
</gene>
<accession>A0A0M2UYH3</accession>
<protein>
    <recommendedName>
        <fullName evidence="2">DUF362 domain-containing protein</fullName>
    </recommendedName>
</protein>
<feature type="domain" description="DUF362" evidence="2">
    <location>
        <begin position="89"/>
        <end position="292"/>
    </location>
</feature>